<dbReference type="EMBL" id="NHYD01002198">
    <property type="protein sequence ID" value="PPQ87847.1"/>
    <property type="molecule type" value="Genomic_DNA"/>
</dbReference>
<protein>
    <recommendedName>
        <fullName evidence="1">BTB domain-containing protein</fullName>
    </recommendedName>
</protein>
<dbReference type="InParanoid" id="A0A409XB02"/>
<organism evidence="2 3">
    <name type="scientific">Psilocybe cyanescens</name>
    <dbReference type="NCBI Taxonomy" id="93625"/>
    <lineage>
        <taxon>Eukaryota</taxon>
        <taxon>Fungi</taxon>
        <taxon>Dikarya</taxon>
        <taxon>Basidiomycota</taxon>
        <taxon>Agaricomycotina</taxon>
        <taxon>Agaricomycetes</taxon>
        <taxon>Agaricomycetidae</taxon>
        <taxon>Agaricales</taxon>
        <taxon>Agaricineae</taxon>
        <taxon>Strophariaceae</taxon>
        <taxon>Psilocybe</taxon>
    </lineage>
</organism>
<name>A0A409XB02_PSICY</name>
<dbReference type="STRING" id="93625.A0A409XB02"/>
<dbReference type="Pfam" id="PF00651">
    <property type="entry name" value="BTB"/>
    <property type="match status" value="1"/>
</dbReference>
<evidence type="ECO:0000259" key="1">
    <source>
        <dbReference type="Pfam" id="PF00651"/>
    </source>
</evidence>
<keyword evidence="3" id="KW-1185">Reference proteome</keyword>
<dbReference type="AlphaFoldDB" id="A0A409XB02"/>
<accession>A0A409XB02</accession>
<dbReference type="InterPro" id="IPR000210">
    <property type="entry name" value="BTB/POZ_dom"/>
</dbReference>
<dbReference type="Proteomes" id="UP000283269">
    <property type="component" value="Unassembled WGS sequence"/>
</dbReference>
<dbReference type="SUPFAM" id="SSF54695">
    <property type="entry name" value="POZ domain"/>
    <property type="match status" value="1"/>
</dbReference>
<dbReference type="InterPro" id="IPR011333">
    <property type="entry name" value="SKP1/BTB/POZ_sf"/>
</dbReference>
<sequence>MSNSDAEETKTSIHQKCRFDTDDADVTFQSSDGIQFKLHRKYLEAYTGAFPGDSARELRSDRPTDVTHLTESAEILEILFQFVYPRRHPSLEGLAFKDLAPLAEAVEKYEVYSAMTICQIRLKPFIPEYALEILVHGIKHDYSELVNEAALHLSRNHRPLDQFLIKLPNNAMFPWIRYSEAWGSIFEKALQLTGVHHNEESSATDIPCDRCQTLIVTYIVKLERVSSLSTLSARLDAGLPAESAKVIGNCRRGCPQAKTATKCMERVIKLCKDGITSMRPFTEFLKETTG</sequence>
<comment type="caution">
    <text evidence="2">The sequence shown here is derived from an EMBL/GenBank/DDBJ whole genome shotgun (WGS) entry which is preliminary data.</text>
</comment>
<evidence type="ECO:0000313" key="3">
    <source>
        <dbReference type="Proteomes" id="UP000283269"/>
    </source>
</evidence>
<feature type="domain" description="BTB" evidence="1">
    <location>
        <begin position="22"/>
        <end position="122"/>
    </location>
</feature>
<dbReference type="Gene3D" id="3.30.710.10">
    <property type="entry name" value="Potassium Channel Kv1.1, Chain A"/>
    <property type="match status" value="1"/>
</dbReference>
<proteinExistence type="predicted"/>
<gene>
    <name evidence="2" type="ORF">CVT25_009499</name>
</gene>
<reference evidence="2 3" key="1">
    <citation type="journal article" date="2018" name="Evol. Lett.">
        <title>Horizontal gene cluster transfer increased hallucinogenic mushroom diversity.</title>
        <authorList>
            <person name="Reynolds H.T."/>
            <person name="Vijayakumar V."/>
            <person name="Gluck-Thaler E."/>
            <person name="Korotkin H.B."/>
            <person name="Matheny P.B."/>
            <person name="Slot J.C."/>
        </authorList>
    </citation>
    <scope>NUCLEOTIDE SEQUENCE [LARGE SCALE GENOMIC DNA]</scope>
    <source>
        <strain evidence="2 3">2631</strain>
    </source>
</reference>
<dbReference type="OrthoDB" id="3184970at2759"/>
<evidence type="ECO:0000313" key="2">
    <source>
        <dbReference type="EMBL" id="PPQ87847.1"/>
    </source>
</evidence>